<dbReference type="Pfam" id="PF14066">
    <property type="entry name" value="DUF4256"/>
    <property type="match status" value="1"/>
</dbReference>
<keyword evidence="2" id="KW-1185">Reference proteome</keyword>
<protein>
    <submittedName>
        <fullName evidence="1">DUF4256 domain-containing protein</fullName>
    </submittedName>
</protein>
<reference evidence="2" key="1">
    <citation type="journal article" date="2019" name="Int. J. Syst. Evol. Microbiol.">
        <title>The Global Catalogue of Microorganisms (GCM) 10K type strain sequencing project: providing services to taxonomists for standard genome sequencing and annotation.</title>
        <authorList>
            <consortium name="The Broad Institute Genomics Platform"/>
            <consortium name="The Broad Institute Genome Sequencing Center for Infectious Disease"/>
            <person name="Wu L."/>
            <person name="Ma J."/>
        </authorList>
    </citation>
    <scope>NUCLEOTIDE SEQUENCE [LARGE SCALE GENOMIC DNA]</scope>
    <source>
        <strain evidence="2">JCM 17919</strain>
    </source>
</reference>
<dbReference type="InterPro" id="IPR025352">
    <property type="entry name" value="DUF4256"/>
</dbReference>
<organism evidence="1 2">
    <name type="scientific">Flaviaesturariibacter amylovorans</name>
    <dbReference type="NCBI Taxonomy" id="1084520"/>
    <lineage>
        <taxon>Bacteria</taxon>
        <taxon>Pseudomonadati</taxon>
        <taxon>Bacteroidota</taxon>
        <taxon>Chitinophagia</taxon>
        <taxon>Chitinophagales</taxon>
        <taxon>Chitinophagaceae</taxon>
        <taxon>Flaviaestuariibacter</taxon>
    </lineage>
</organism>
<dbReference type="Proteomes" id="UP001501725">
    <property type="component" value="Unassembled WGS sequence"/>
</dbReference>
<dbReference type="EMBL" id="BAABGY010000001">
    <property type="protein sequence ID" value="GAA4317578.1"/>
    <property type="molecule type" value="Genomic_DNA"/>
</dbReference>
<sequence>MATTTKKSKAATAPAHEGLLGILKARFEKHLHRHPGIDWNSVVARLNAAPVKLQVLEEMERTGGEPDVVGADPATGALIFFDCAPETPAGRRSVCYDGDALAARREHKPAHSAVGMAEDMGIALLNEEQYRFLQALGPVDQKTSSWIATPPAMRKLGGALFGDYRYGQVFFYHNGVQSYYAGRGFRGVLYV</sequence>
<comment type="caution">
    <text evidence="1">The sequence shown here is derived from an EMBL/GenBank/DDBJ whole genome shotgun (WGS) entry which is preliminary data.</text>
</comment>
<gene>
    <name evidence="1" type="ORF">GCM10023184_01310</name>
</gene>
<name>A0ABP8G527_9BACT</name>
<evidence type="ECO:0000313" key="1">
    <source>
        <dbReference type="EMBL" id="GAA4317578.1"/>
    </source>
</evidence>
<dbReference type="RefSeq" id="WP_345252646.1">
    <property type="nucleotide sequence ID" value="NZ_BAABGY010000001.1"/>
</dbReference>
<proteinExistence type="predicted"/>
<evidence type="ECO:0000313" key="2">
    <source>
        <dbReference type="Proteomes" id="UP001501725"/>
    </source>
</evidence>
<accession>A0ABP8G527</accession>